<evidence type="ECO:0000256" key="1">
    <source>
        <dbReference type="SAM" id="MobiDB-lite"/>
    </source>
</evidence>
<protein>
    <submittedName>
        <fullName evidence="2">Uncharacterized protein</fullName>
    </submittedName>
</protein>
<dbReference type="Proteomes" id="UP001549097">
    <property type="component" value="Unassembled WGS sequence"/>
</dbReference>
<feature type="compositionally biased region" description="Low complexity" evidence="1">
    <location>
        <begin position="151"/>
        <end position="166"/>
    </location>
</feature>
<organism evidence="2 3">
    <name type="scientific">Fictibacillus halophilus</name>
    <dbReference type="NCBI Taxonomy" id="1610490"/>
    <lineage>
        <taxon>Bacteria</taxon>
        <taxon>Bacillati</taxon>
        <taxon>Bacillota</taxon>
        <taxon>Bacilli</taxon>
        <taxon>Bacillales</taxon>
        <taxon>Fictibacillaceae</taxon>
        <taxon>Fictibacillus</taxon>
    </lineage>
</organism>
<comment type="caution">
    <text evidence="2">The sequence shown here is derived from an EMBL/GenBank/DDBJ whole genome shotgun (WGS) entry which is preliminary data.</text>
</comment>
<proteinExistence type="predicted"/>
<name>A0ABV2LH76_9BACL</name>
<accession>A0ABV2LH76</accession>
<feature type="region of interest" description="Disordered" evidence="1">
    <location>
        <begin position="141"/>
        <end position="166"/>
    </location>
</feature>
<reference evidence="2 3" key="1">
    <citation type="submission" date="2024-06" db="EMBL/GenBank/DDBJ databases">
        <title>Genomic Encyclopedia of Type Strains, Phase IV (KMG-IV): sequencing the most valuable type-strain genomes for metagenomic binning, comparative biology and taxonomic classification.</title>
        <authorList>
            <person name="Goeker M."/>
        </authorList>
    </citation>
    <scope>NUCLEOTIDE SEQUENCE [LARGE SCALE GENOMIC DNA]</scope>
    <source>
        <strain evidence="2 3">DSM 100124</strain>
    </source>
</reference>
<gene>
    <name evidence="2" type="ORF">ABID52_000409</name>
</gene>
<keyword evidence="3" id="KW-1185">Reference proteome</keyword>
<evidence type="ECO:0000313" key="3">
    <source>
        <dbReference type="Proteomes" id="UP001549097"/>
    </source>
</evidence>
<dbReference type="EMBL" id="JBEPMP010000001">
    <property type="protein sequence ID" value="MET3726828.1"/>
    <property type="molecule type" value="Genomic_DNA"/>
</dbReference>
<sequence length="284" mass="32781">MAGNISCNTNFLFKKNSVGVQLTVLIKDVSKRRQKLVSGMSLHKKSRDNIRYALSIKLSKQLLELLDRKNKLTLPNISVKNRNNTLEIRFDYSSPMNQLLKHEEDLLFIYQSDKSGLKFKFIGELYPALFNIYKSPKVQTKTKKQTLPKASKATTQQNSSSSSVIQEKSKYSNISSKVKTYFDPSVIEKKQIQPKKKVHALQEKESQAKLDQSNIETQRKRIEQGIRDKKGIYLSRSRWRNCENCLSLQKYNKCSVFKIEVENHNCCNRFYPITVTLGGGFSPR</sequence>
<dbReference type="RefSeq" id="WP_198768556.1">
    <property type="nucleotide sequence ID" value="NZ_JAEACF010000001.1"/>
</dbReference>
<evidence type="ECO:0000313" key="2">
    <source>
        <dbReference type="EMBL" id="MET3726828.1"/>
    </source>
</evidence>